<dbReference type="GO" id="GO:0009253">
    <property type="term" value="P:peptidoglycan catabolic process"/>
    <property type="evidence" value="ECO:0007669"/>
    <property type="project" value="InterPro"/>
</dbReference>
<organism evidence="3 4">
    <name type="scientific">Panagrolaimus superbus</name>
    <dbReference type="NCBI Taxonomy" id="310955"/>
    <lineage>
        <taxon>Eukaryota</taxon>
        <taxon>Metazoa</taxon>
        <taxon>Ecdysozoa</taxon>
        <taxon>Nematoda</taxon>
        <taxon>Chromadorea</taxon>
        <taxon>Rhabditida</taxon>
        <taxon>Tylenchina</taxon>
        <taxon>Panagrolaimomorpha</taxon>
        <taxon>Panagrolaimoidea</taxon>
        <taxon>Panagrolaimidae</taxon>
        <taxon>Panagrolaimus</taxon>
    </lineage>
</organism>
<comment type="similarity">
    <text evidence="1">Belongs to the glycosyl hydrolase 25 family.</text>
</comment>
<dbReference type="PANTHER" id="PTHR23208">
    <property type="entry name" value="LYSOZYME PROTEIN"/>
    <property type="match status" value="1"/>
</dbReference>
<dbReference type="SUPFAM" id="SSF51445">
    <property type="entry name" value="(Trans)glycosidases"/>
    <property type="match status" value="1"/>
</dbReference>
<name>A0A914Z657_9BILA</name>
<sequence length="258" mass="28192">MATVVEEEETNAQFSRRFNHTFPAPRLNASAKAAYNFAVDITAYGSASTFQCLYQQGYNAVFIQAYSPASGGSINPNLIQNLNNAAASRLGNEIYVTPATGKSGSTQFDTVFNKLKNSGINVRSIWLQVTSPINWSNNVQTNANLIQSFVSRANSNGISAGIYTNWYDWQQITGAYTGFQSSRLWYWNALGQGPNAESAATFDDYRPFGGWNSPAVKQFALNEALCGLTLNRDVYPQGSKSIAELVKQNDKPTVGGFV</sequence>
<dbReference type="GO" id="GO:0003796">
    <property type="term" value="F:lysozyme activity"/>
    <property type="evidence" value="ECO:0007669"/>
    <property type="project" value="InterPro"/>
</dbReference>
<evidence type="ECO:0000256" key="1">
    <source>
        <dbReference type="ARBA" id="ARBA00010646"/>
    </source>
</evidence>
<keyword evidence="2" id="KW-0732">Signal</keyword>
<dbReference type="CDD" id="cd06416">
    <property type="entry name" value="GH25_Lys1-like"/>
    <property type="match status" value="1"/>
</dbReference>
<protein>
    <submittedName>
        <fullName evidence="4">Lysozyme</fullName>
    </submittedName>
</protein>
<evidence type="ECO:0000313" key="4">
    <source>
        <dbReference type="WBParaSite" id="PSU_v2.g5725.t1"/>
    </source>
</evidence>
<dbReference type="GO" id="GO:0007165">
    <property type="term" value="P:signal transduction"/>
    <property type="evidence" value="ECO:0007669"/>
    <property type="project" value="TreeGrafter"/>
</dbReference>
<proteinExistence type="inferred from homology"/>
<dbReference type="Proteomes" id="UP000887577">
    <property type="component" value="Unplaced"/>
</dbReference>
<keyword evidence="3" id="KW-1185">Reference proteome</keyword>
<dbReference type="PROSITE" id="PS51904">
    <property type="entry name" value="GLYCOSYL_HYDROL_F25_2"/>
    <property type="match status" value="1"/>
</dbReference>
<dbReference type="InterPro" id="IPR002053">
    <property type="entry name" value="Glyco_hydro_25"/>
</dbReference>
<dbReference type="AlphaFoldDB" id="A0A914Z657"/>
<reference evidence="4" key="1">
    <citation type="submission" date="2022-11" db="UniProtKB">
        <authorList>
            <consortium name="WormBaseParasite"/>
        </authorList>
    </citation>
    <scope>IDENTIFICATION</scope>
</reference>
<evidence type="ECO:0000313" key="3">
    <source>
        <dbReference type="Proteomes" id="UP000887577"/>
    </source>
</evidence>
<dbReference type="WBParaSite" id="PSU_v2.g5725.t1">
    <property type="protein sequence ID" value="PSU_v2.g5725.t1"/>
    <property type="gene ID" value="PSU_v2.g5725"/>
</dbReference>
<dbReference type="GO" id="GO:0045087">
    <property type="term" value="P:innate immune response"/>
    <property type="evidence" value="ECO:0007669"/>
    <property type="project" value="TreeGrafter"/>
</dbReference>
<dbReference type="PANTHER" id="PTHR23208:SF36">
    <property type="entry name" value="LYSOZYME-RELATED"/>
    <property type="match status" value="1"/>
</dbReference>
<accession>A0A914Z657</accession>
<evidence type="ECO:0000256" key="2">
    <source>
        <dbReference type="ARBA" id="ARBA00022729"/>
    </source>
</evidence>
<dbReference type="InterPro" id="IPR051595">
    <property type="entry name" value="GH25_Enzymes"/>
</dbReference>
<dbReference type="InterPro" id="IPR017853">
    <property type="entry name" value="GH"/>
</dbReference>
<dbReference type="GO" id="GO:0016998">
    <property type="term" value="P:cell wall macromolecule catabolic process"/>
    <property type="evidence" value="ECO:0007669"/>
    <property type="project" value="InterPro"/>
</dbReference>
<dbReference type="Gene3D" id="3.20.20.80">
    <property type="entry name" value="Glycosidases"/>
    <property type="match status" value="1"/>
</dbReference>